<dbReference type="InterPro" id="IPR052559">
    <property type="entry name" value="V-haloperoxidase"/>
</dbReference>
<comment type="caution">
    <text evidence="2">The sequence shown here is derived from an EMBL/GenBank/DDBJ whole genome shotgun (WGS) entry which is preliminary data.</text>
</comment>
<protein>
    <recommendedName>
        <fullName evidence="4">Phosphatidic acid phosphatase type 2/haloperoxidase domain-containing protein</fullName>
    </recommendedName>
</protein>
<dbReference type="Gene3D" id="1.10.606.20">
    <property type="match status" value="1"/>
</dbReference>
<evidence type="ECO:0000256" key="1">
    <source>
        <dbReference type="SAM" id="SignalP"/>
    </source>
</evidence>
<dbReference type="SUPFAM" id="SSF48317">
    <property type="entry name" value="Acid phosphatase/Vanadium-dependent haloperoxidase"/>
    <property type="match status" value="1"/>
</dbReference>
<dbReference type="PANTHER" id="PTHR34599:SF1">
    <property type="entry name" value="PHOSPHATIDIC ACID PHOSPHATASE TYPE 2_HALOPEROXIDASE DOMAIN-CONTAINING PROTEIN"/>
    <property type="match status" value="1"/>
</dbReference>
<organism evidence="2 3">
    <name type="scientific">Ceratodon purpureus</name>
    <name type="common">Fire moss</name>
    <name type="synonym">Dicranum purpureum</name>
    <dbReference type="NCBI Taxonomy" id="3225"/>
    <lineage>
        <taxon>Eukaryota</taxon>
        <taxon>Viridiplantae</taxon>
        <taxon>Streptophyta</taxon>
        <taxon>Embryophyta</taxon>
        <taxon>Bryophyta</taxon>
        <taxon>Bryophytina</taxon>
        <taxon>Bryopsida</taxon>
        <taxon>Dicranidae</taxon>
        <taxon>Pseudoditrichales</taxon>
        <taxon>Ditrichaceae</taxon>
        <taxon>Ceratodon</taxon>
    </lineage>
</organism>
<evidence type="ECO:0000313" key="3">
    <source>
        <dbReference type="Proteomes" id="UP000822688"/>
    </source>
</evidence>
<name>A0A8T0H1L2_CERPU</name>
<dbReference type="PANTHER" id="PTHR34599">
    <property type="entry name" value="PEROXIDASE-RELATED"/>
    <property type="match status" value="1"/>
</dbReference>
<dbReference type="Proteomes" id="UP000822688">
    <property type="component" value="Chromosome 8"/>
</dbReference>
<dbReference type="AlphaFoldDB" id="A0A8T0H1L2"/>
<evidence type="ECO:0008006" key="4">
    <source>
        <dbReference type="Google" id="ProtNLM"/>
    </source>
</evidence>
<dbReference type="InterPro" id="IPR036938">
    <property type="entry name" value="PAP2/HPO_sf"/>
</dbReference>
<feature type="signal peptide" evidence="1">
    <location>
        <begin position="1"/>
        <end position="26"/>
    </location>
</feature>
<proteinExistence type="predicted"/>
<evidence type="ECO:0000313" key="2">
    <source>
        <dbReference type="EMBL" id="KAG0565230.1"/>
    </source>
</evidence>
<feature type="chain" id="PRO_5035873419" description="Phosphatidic acid phosphatase type 2/haloperoxidase domain-containing protein" evidence="1">
    <location>
        <begin position="27"/>
        <end position="465"/>
    </location>
</feature>
<accession>A0A8T0H1L2</accession>
<dbReference type="CDD" id="cd03398">
    <property type="entry name" value="PAP2_haloperoxidase"/>
    <property type="match status" value="1"/>
</dbReference>
<sequence>MALCTGLLLTFLTLIALGQLAPTIAADNVAVQWNLLVSQFVCTHNMQPTESNFLYLQTALAQWHALLALKDTGACTTDEAVVAFASRALLAAYLPFEEDNTIDPFLDAQLQTLHLTRSQKRLAQSMGEAVALDIVARRLKDPRRTFTYGPTREAVDERENDPTPGLYRFLNYTGNTPSLIIQRSALGQTFVLPNALAYIEENLKHFGPPKVPSPEWDVEYEQLVKIGRDNWKGRTKEMNQTAGFIFGSQQKGSLCRSPVDFWFAIARTVLPPKTSLYDTALLFSKLGVAIHDSRVVLSTLQYGFWYWRPPTAFRAGDANHKPIPNWSQYILWNTHPEYPSGATTISGSAGAVMELYFGKTDVPFTIQGTYPGPACGNSTDVIGPRHYKSFAAAVEDTKLGRMYAGAHYNISVRHGAELGAKVANYIWKNWGMSTPSGILPASAYLNVVSKQPSKAGEFRPLKLEY</sequence>
<gene>
    <name evidence="2" type="ORF">KC19_8G175200</name>
</gene>
<keyword evidence="1" id="KW-0732">Signal</keyword>
<reference evidence="2" key="1">
    <citation type="submission" date="2020-06" db="EMBL/GenBank/DDBJ databases">
        <title>WGS assembly of Ceratodon purpureus strain R40.</title>
        <authorList>
            <person name="Carey S.B."/>
            <person name="Jenkins J."/>
            <person name="Shu S."/>
            <person name="Lovell J.T."/>
            <person name="Sreedasyam A."/>
            <person name="Maumus F."/>
            <person name="Tiley G.P."/>
            <person name="Fernandez-Pozo N."/>
            <person name="Barry K."/>
            <person name="Chen C."/>
            <person name="Wang M."/>
            <person name="Lipzen A."/>
            <person name="Daum C."/>
            <person name="Saski C.A."/>
            <person name="Payton A.C."/>
            <person name="Mcbreen J.C."/>
            <person name="Conrad R.E."/>
            <person name="Kollar L.M."/>
            <person name="Olsson S."/>
            <person name="Huttunen S."/>
            <person name="Landis J.B."/>
            <person name="Wickett N.J."/>
            <person name="Johnson M.G."/>
            <person name="Rensing S.A."/>
            <person name="Grimwood J."/>
            <person name="Schmutz J."/>
            <person name="Mcdaniel S.F."/>
        </authorList>
    </citation>
    <scope>NUCLEOTIDE SEQUENCE</scope>
    <source>
        <strain evidence="2">R40</strain>
    </source>
</reference>
<keyword evidence="3" id="KW-1185">Reference proteome</keyword>
<dbReference type="EMBL" id="CM026429">
    <property type="protein sequence ID" value="KAG0565230.1"/>
    <property type="molecule type" value="Genomic_DNA"/>
</dbReference>